<organism evidence="3 4">
    <name type="scientific">Methylorubrum extorquens (strain ATCC 14718 / DSM 1338 / JCM 2805 / NCIMB 9133 / AM1)</name>
    <name type="common">Methylobacterium extorquens</name>
    <dbReference type="NCBI Taxonomy" id="272630"/>
    <lineage>
        <taxon>Bacteria</taxon>
        <taxon>Pseudomonadati</taxon>
        <taxon>Pseudomonadota</taxon>
        <taxon>Alphaproteobacteria</taxon>
        <taxon>Hyphomicrobiales</taxon>
        <taxon>Methylobacteriaceae</taxon>
        <taxon>Methylorubrum</taxon>
    </lineage>
</organism>
<dbReference type="Pfam" id="PF00128">
    <property type="entry name" value="Alpha-amylase"/>
    <property type="match status" value="1"/>
</dbReference>
<dbReference type="SUPFAM" id="SSF51445">
    <property type="entry name" value="(Trans)glycosidases"/>
    <property type="match status" value="1"/>
</dbReference>
<dbReference type="InterPro" id="IPR017853">
    <property type="entry name" value="GH"/>
</dbReference>
<sequence>MIDRSDPQWYRDAIIYQIHVKSFFDSSNDGIGDFEGLTQKLDYVRDLGVTAIWLMPFYPSPLRDDGYDIADYRDVNPSYGTMEDFRRFVAAAHERGLRVITELVINHTSDQHPWFQRAREAPAGSPERDFYVWSDTDEKYSDTRIIFLDTEVSNWTWDPVAKQYFWHRFYSHQPDLNFDNPAVLEAVIEVMRYWLDMGVDGLRLDAIPYLIERDGTNCENLSETHDVIKAIRAALDAEYPRPDAAGRGQPVAGGDGAVFRRRGRMPHGLPLPADAADVHGDRPGGPAPDHRHHAPDARDSRGLPVGDLPAQP</sequence>
<dbReference type="Proteomes" id="UP000009081">
    <property type="component" value="Chromosome"/>
</dbReference>
<dbReference type="HOGENOM" id="CLU_006462_4_1_5"/>
<dbReference type="InterPro" id="IPR006047">
    <property type="entry name" value="GH13_cat_dom"/>
</dbReference>
<dbReference type="Gene3D" id="3.90.400.10">
    <property type="entry name" value="Oligo-1,6-glucosidase, Domain 2"/>
    <property type="match status" value="1"/>
</dbReference>
<dbReference type="EMBL" id="CP001510">
    <property type="protein sequence ID" value="ACS40660.1"/>
    <property type="molecule type" value="Genomic_DNA"/>
</dbReference>
<keyword evidence="4" id="KW-1185">Reference proteome</keyword>
<dbReference type="STRING" id="272630.MexAM1_META1p2908"/>
<accession>C5AUQ0</accession>
<dbReference type="AlphaFoldDB" id="C5AUQ0"/>
<protein>
    <recommendedName>
        <fullName evidence="2">Glycosyl hydrolase family 13 catalytic domain-containing protein</fullName>
    </recommendedName>
</protein>
<name>C5AUQ0_METEA</name>
<evidence type="ECO:0000256" key="1">
    <source>
        <dbReference type="SAM" id="MobiDB-lite"/>
    </source>
</evidence>
<dbReference type="PANTHER" id="PTHR10357:SF219">
    <property type="entry name" value="MALTOSE ALPHA-D-GLUCOSYLTRANSFERASE"/>
    <property type="match status" value="1"/>
</dbReference>
<dbReference type="InterPro" id="IPR045857">
    <property type="entry name" value="O16G_dom_2"/>
</dbReference>
<dbReference type="CAZy" id="GH13">
    <property type="family name" value="Glycoside Hydrolase Family 13"/>
</dbReference>
<dbReference type="KEGG" id="mea:Mex_1p2908"/>
<dbReference type="SMART" id="SM00642">
    <property type="entry name" value="Aamy"/>
    <property type="match status" value="1"/>
</dbReference>
<evidence type="ECO:0000313" key="3">
    <source>
        <dbReference type="EMBL" id="ACS40660.1"/>
    </source>
</evidence>
<dbReference type="PANTHER" id="PTHR10357">
    <property type="entry name" value="ALPHA-AMYLASE FAMILY MEMBER"/>
    <property type="match status" value="1"/>
</dbReference>
<dbReference type="eggNOG" id="COG0366">
    <property type="taxonomic scope" value="Bacteria"/>
</dbReference>
<evidence type="ECO:0000313" key="4">
    <source>
        <dbReference type="Proteomes" id="UP000009081"/>
    </source>
</evidence>
<gene>
    <name evidence="3" type="ordered locus">MexAM1_META1p2908</name>
</gene>
<proteinExistence type="predicted"/>
<dbReference type="GO" id="GO:0005975">
    <property type="term" value="P:carbohydrate metabolic process"/>
    <property type="evidence" value="ECO:0007669"/>
    <property type="project" value="InterPro"/>
</dbReference>
<feature type="domain" description="Glycosyl hydrolase family 13 catalytic" evidence="2">
    <location>
        <begin position="17"/>
        <end position="301"/>
    </location>
</feature>
<dbReference type="Gene3D" id="3.20.20.80">
    <property type="entry name" value="Glycosidases"/>
    <property type="match status" value="2"/>
</dbReference>
<reference evidence="3 4" key="1">
    <citation type="journal article" date="2009" name="PLoS ONE">
        <title>Methylobacterium genome sequences: a reference blueprint to investigate microbial metabolism of C1 compounds from natural and industrial sources.</title>
        <authorList>
            <person name="Vuilleumier S."/>
            <person name="Chistoserdova L."/>
            <person name="Lee M.-C."/>
            <person name="Bringel F."/>
            <person name="Lajus A."/>
            <person name="Zhou Y."/>
            <person name="Gourion B."/>
            <person name="Barbe V."/>
            <person name="Chang J."/>
            <person name="Cruveiller S."/>
            <person name="Dossat C."/>
            <person name="Gillett W."/>
            <person name="Gruffaz C."/>
            <person name="Haugen E."/>
            <person name="Hourcade E."/>
            <person name="Levy R."/>
            <person name="Mangenot S."/>
            <person name="Muller E."/>
            <person name="Nadalig T."/>
            <person name="Pagni M."/>
            <person name="Penny C."/>
            <person name="Peyraud R."/>
            <person name="Robinson D.G."/>
            <person name="Roche D."/>
            <person name="Rouy Z."/>
            <person name="Saenampechek C."/>
            <person name="Salvignol G."/>
            <person name="Vallenet D."/>
            <person name="Wu Z."/>
            <person name="Marx C.J."/>
            <person name="Vorholt J.A."/>
            <person name="Olson M.V."/>
            <person name="Kaul R."/>
            <person name="Weissenbach J."/>
            <person name="Medigue C."/>
            <person name="Lidstrom M.E."/>
        </authorList>
    </citation>
    <scope>NUCLEOTIDE SEQUENCE [LARGE SCALE GENOMIC DNA]</scope>
    <source>
        <strain evidence="4">ATCC 14718 / DSM 1338 / JCM 2805 / NCIMB 9133 / AM1</strain>
    </source>
</reference>
<feature type="region of interest" description="Disordered" evidence="1">
    <location>
        <begin position="241"/>
        <end position="312"/>
    </location>
</feature>
<evidence type="ECO:0000259" key="2">
    <source>
        <dbReference type="SMART" id="SM00642"/>
    </source>
</evidence>